<proteinExistence type="predicted"/>
<organism evidence="2 3">
    <name type="scientific">Cavenderia fasciculata</name>
    <name type="common">Slime mold</name>
    <name type="synonym">Dictyostelium fasciculatum</name>
    <dbReference type="NCBI Taxonomy" id="261658"/>
    <lineage>
        <taxon>Eukaryota</taxon>
        <taxon>Amoebozoa</taxon>
        <taxon>Evosea</taxon>
        <taxon>Eumycetozoa</taxon>
        <taxon>Dictyostelia</taxon>
        <taxon>Acytosteliales</taxon>
        <taxon>Cavenderiaceae</taxon>
        <taxon>Cavenderia</taxon>
    </lineage>
</organism>
<dbReference type="Proteomes" id="UP000007797">
    <property type="component" value="Unassembled WGS sequence"/>
</dbReference>
<protein>
    <recommendedName>
        <fullName evidence="4">F-box domain-containing protein</fullName>
    </recommendedName>
</protein>
<dbReference type="KEGG" id="dfa:DFA_10680"/>
<dbReference type="RefSeq" id="XP_004351323.1">
    <property type="nucleotide sequence ID" value="XM_004351271.1"/>
</dbReference>
<evidence type="ECO:0008006" key="4">
    <source>
        <dbReference type="Google" id="ProtNLM"/>
    </source>
</evidence>
<keyword evidence="3" id="KW-1185">Reference proteome</keyword>
<name>F4QB35_CACFS</name>
<evidence type="ECO:0000313" key="3">
    <source>
        <dbReference type="Proteomes" id="UP000007797"/>
    </source>
</evidence>
<reference evidence="3" key="1">
    <citation type="journal article" date="2011" name="Genome Res.">
        <title>Phylogeny-wide analysis of social amoeba genomes highlights ancient origins for complex intercellular communication.</title>
        <authorList>
            <person name="Heidel A.J."/>
            <person name="Lawal H.M."/>
            <person name="Felder M."/>
            <person name="Schilde C."/>
            <person name="Helps N.R."/>
            <person name="Tunggal B."/>
            <person name="Rivero F."/>
            <person name="John U."/>
            <person name="Schleicher M."/>
            <person name="Eichinger L."/>
            <person name="Platzer M."/>
            <person name="Noegel A.A."/>
            <person name="Schaap P."/>
            <person name="Gloeckner G."/>
        </authorList>
    </citation>
    <scope>NUCLEOTIDE SEQUENCE [LARGE SCALE GENOMIC DNA]</scope>
    <source>
        <strain evidence="3">SH3</strain>
    </source>
</reference>
<dbReference type="GeneID" id="14866837"/>
<gene>
    <name evidence="2" type="ORF">DFA_10680</name>
</gene>
<dbReference type="AlphaFoldDB" id="F4QB35"/>
<sequence length="323" mass="37939">MNKQQKQEQEEEEEEEDKEEEEESNNLILLPNLPFLIQAKIFGYVNEIGLDLVCSRFFKLASSIFTTLDYRLIKRECNVYDHLLHPYCALKKISHLVISNVDCLLLGHDKPTIELGQGDNASIYSDFIKDNDEDDDFDEDMDEEEYFKIIDAKCKSIHCHGCYASCLDMDTSQRKQRYPNLVSVYGGYCDALMDWAYLKQIIVVCPSLEIENDFNITLVLQRHLNWIQTFQVTACLQEYSEENKRSMIKDLQETINKMKSNRPTERVESFIQFFDKNEYQVHSCSNPIQPKTYYFDDDNNTLQSLLLDNDKERNVVKLYVNVQ</sequence>
<feature type="compositionally biased region" description="Acidic residues" evidence="1">
    <location>
        <begin position="9"/>
        <end position="24"/>
    </location>
</feature>
<accession>F4QB35</accession>
<dbReference type="EMBL" id="GL883027">
    <property type="protein sequence ID" value="EGG14807.1"/>
    <property type="molecule type" value="Genomic_DNA"/>
</dbReference>
<evidence type="ECO:0000313" key="2">
    <source>
        <dbReference type="EMBL" id="EGG14807.1"/>
    </source>
</evidence>
<feature type="region of interest" description="Disordered" evidence="1">
    <location>
        <begin position="1"/>
        <end position="25"/>
    </location>
</feature>
<evidence type="ECO:0000256" key="1">
    <source>
        <dbReference type="SAM" id="MobiDB-lite"/>
    </source>
</evidence>